<dbReference type="GO" id="GO:0046872">
    <property type="term" value="F:metal ion binding"/>
    <property type="evidence" value="ECO:0007669"/>
    <property type="project" value="UniProtKB-KW"/>
</dbReference>
<evidence type="ECO:0000256" key="1">
    <source>
        <dbReference type="ARBA" id="ARBA00004115"/>
    </source>
</evidence>
<keyword evidence="8" id="KW-0256">Endoplasmic reticulum</keyword>
<evidence type="ECO:0000256" key="14">
    <source>
        <dbReference type="ARBA" id="ARBA00023180"/>
    </source>
</evidence>
<evidence type="ECO:0000313" key="21">
    <source>
        <dbReference type="Proteomes" id="UP000327493"/>
    </source>
</evidence>
<feature type="transmembrane region" description="Helical" evidence="17">
    <location>
        <begin position="208"/>
        <end position="226"/>
    </location>
</feature>
<evidence type="ECO:0000256" key="11">
    <source>
        <dbReference type="ARBA" id="ARBA00023054"/>
    </source>
</evidence>
<evidence type="ECO:0000256" key="16">
    <source>
        <dbReference type="SAM" id="MobiDB-lite"/>
    </source>
</evidence>
<dbReference type="FunFam" id="1.10.238.180:FF:000001">
    <property type="entry name" value="Stromal interaction molecule 1"/>
    <property type="match status" value="1"/>
</dbReference>
<evidence type="ECO:0000256" key="9">
    <source>
        <dbReference type="ARBA" id="ARBA00022837"/>
    </source>
</evidence>
<keyword evidence="2" id="KW-0813">Transport</keyword>
<keyword evidence="12" id="KW-0406">Ion transport</keyword>
<dbReference type="FunFam" id="1.10.150.50:FF:000009">
    <property type="entry name" value="Stromal interaction molecule 1"/>
    <property type="match status" value="1"/>
</dbReference>
<dbReference type="PANTHER" id="PTHR44444">
    <property type="entry name" value="PROTEIN SEL-1 HOMOLOG 3"/>
    <property type="match status" value="1"/>
</dbReference>
<evidence type="ECO:0000256" key="3">
    <source>
        <dbReference type="ARBA" id="ARBA00022553"/>
    </source>
</evidence>
<name>A0A5J5DLJ4_9PERO</name>
<dbReference type="InterPro" id="IPR001660">
    <property type="entry name" value="SAM"/>
</dbReference>
<evidence type="ECO:0000256" key="5">
    <source>
        <dbReference type="ARBA" id="ARBA00022692"/>
    </source>
</evidence>
<dbReference type="Gene3D" id="1.25.40.10">
    <property type="entry name" value="Tetratricopeptide repeat domain"/>
    <property type="match status" value="3"/>
</dbReference>
<keyword evidence="5 17" id="KW-0812">Transmembrane</keyword>
<comment type="caution">
    <text evidence="20">The sequence shown here is derived from an EMBL/GenBank/DDBJ whole genome shotgun (WGS) entry which is preliminary data.</text>
</comment>
<dbReference type="SMART" id="SM00671">
    <property type="entry name" value="SEL1"/>
    <property type="match status" value="6"/>
</dbReference>
<keyword evidence="4" id="KW-0109">Calcium transport</keyword>
<evidence type="ECO:0000313" key="20">
    <source>
        <dbReference type="EMBL" id="KAA8594152.1"/>
    </source>
</evidence>
<evidence type="ECO:0000256" key="8">
    <source>
        <dbReference type="ARBA" id="ARBA00022824"/>
    </source>
</evidence>
<dbReference type="PROSITE" id="PS50105">
    <property type="entry name" value="SAM_DOMAIN"/>
    <property type="match status" value="1"/>
</dbReference>
<dbReference type="InterPro" id="IPR057835">
    <property type="entry name" value="EF-hand_STIM1/2"/>
</dbReference>
<feature type="coiled-coil region" evidence="15">
    <location>
        <begin position="245"/>
        <end position="328"/>
    </location>
</feature>
<keyword evidence="11 15" id="KW-0175">Coiled coil</keyword>
<dbReference type="Pfam" id="PF25578">
    <property type="entry name" value="EF-hand_STIM1"/>
    <property type="match status" value="1"/>
</dbReference>
<evidence type="ECO:0000256" key="2">
    <source>
        <dbReference type="ARBA" id="ARBA00022448"/>
    </source>
</evidence>
<evidence type="ECO:0000256" key="17">
    <source>
        <dbReference type="SAM" id="Phobius"/>
    </source>
</evidence>
<dbReference type="GO" id="GO:0005246">
    <property type="term" value="F:calcium channel regulator activity"/>
    <property type="evidence" value="ECO:0007669"/>
    <property type="project" value="UniProtKB-ARBA"/>
</dbReference>
<dbReference type="GO" id="GO:0005789">
    <property type="term" value="C:endoplasmic reticulum membrane"/>
    <property type="evidence" value="ECO:0007669"/>
    <property type="project" value="UniProtKB-SubCell"/>
</dbReference>
<keyword evidence="10 17" id="KW-1133">Transmembrane helix</keyword>
<keyword evidence="21" id="KW-1185">Reference proteome</keyword>
<evidence type="ECO:0000256" key="15">
    <source>
        <dbReference type="SAM" id="Coils"/>
    </source>
</evidence>
<feature type="chain" id="PRO_5023819543" description="SAM domain-containing protein" evidence="18">
    <location>
        <begin position="23"/>
        <end position="1756"/>
    </location>
</feature>
<dbReference type="Gene3D" id="1.10.287.3550">
    <property type="match status" value="1"/>
</dbReference>
<dbReference type="GO" id="GO:0051049">
    <property type="term" value="P:regulation of transport"/>
    <property type="evidence" value="ECO:0007669"/>
    <property type="project" value="UniProtKB-ARBA"/>
</dbReference>
<proteinExistence type="predicted"/>
<dbReference type="InterPro" id="IPR011990">
    <property type="entry name" value="TPR-like_helical_dom_sf"/>
</dbReference>
<sequence>MEFNKLVTLWIFSLCLVGESWTEKSSSPTSDSQIVENGVSDFCRIDEPLCKDENGILSYEAIRSIHKQMDDDANGNVDVAETDGFLREDLNYHDPKAKHNTFHGDDQFISVEDLWKAWKSSEVYNWTVDEVVEWLITYVELPQYVEAFRKKNFNGSVMPRLAVKNTTLTLSILKILDRSHVQKLQLKSLDTVLFGAPLMNRHNHLKDFMLVVSIVIGMGGCWFAYIQNRYSKDHMKKMMKDLEGLQRAEQSLHDLQQKLQIAQEEHRTVEVEKVNLEQKMRDEIDAAKQEAQRLRELREGTVNELSRQKYAEEELDQVRMALKKAEKELESRSSWSPPESLQKWLQLTHEVEMQYYNIKKQNAERQLLVAKEGAEKIKKKRNTLFGTFHVAHSSSLDDVDHKILAAKQGLGEVTAALRERLHRWQQIEILTGFTIVNNPGLPSLTSALNLDPSFMGGRATPQHFIMSEDMDDLDEDFVPGTLQYGTRLLERRASDLWSVSSDSQHMWKYPAPSMMSLRQRHIDSQLAMGSQRLVESCLLAEQQGEGTLYPPRSRATFRQSRSRSFGQLDCLPLPPLSSAMSHPSIICTSNLNPHSQSSSSCLASSMGGIVAPHTSHIYHTSFQPMDPIPDFTSDVSKAHPLCSDLFGYPSFQFSTHIAFFPTNKCGVPVSRLDLNRSDSDSSLSLSQVGDRLSAYSSKGHLIKPTSLMHGISGRGDDTVSLHSPTPNGGNRVHEVSPAEPDSPILMKKVYGIEQSPSLGEINSLSESSRSFSPNSTEPDTPSPTGGQPGAVGAKGNSRIPQLSSKMIWGLDEVTLLNPPEEPLPDHLLEILYSCDEPATVKLDCIVSFETGITSTLLLKQWSCVPGYPKIMTLELILPDWLVYQADGIIPDSQWVLSCILLATVRYSGFERPVTAQDVATLQPKPYLSRPVKQHKLCISWSTQMLQLTQQFSKKQCPLEQETVHLLSSMYASTGESFGITKTLDPYSNEFLEYSRVKAITFPWCMFSIWIFVTRHCQDNLCGVFYHIDRHNNYITPTLLIKKSGQLHVQMDGESGESSAFVSPFKVPLSEWCQISVMLQGRMVTVSMVCMDKEQRSLNSIEHMMGRNVKLDDTEGYFVIGGGKFIQGVEGYFGPVVYYRNRISPHSMPEVVIPDVIRNVNLTGWLQTCQEFHLEMTVKIHGYSLKAKQETESDICFDAFHEWMEKDRLPSKSQCELWEVTVPHRRQAAKLAKLLVFKHGERRARLPAVGRALYSLSLHKLSRASSTGVVSRILPLLLQAGCLADNRALHMASVLYSAGLGVKEQPNKAWLLALLAAQKDDRLALLHLGHLHHQGLHGLPTDPDLAYAYYANIAKQTTLDRHNHTPEQTFVEAVYLNNDEMLNLQTSEHHHIFQWLKLQARRGAAEAEGHGVEKDIPKALTFLNKAMDKGFVPAINALAWYYEHFEQDYEQAVQLWEKADLRECPEAAFNLGVMHSQGLYPGKAADQFMAYQYYLKSAERGHISGAVHLASIWTTGIPGRVNRHPSDAVLWVKWAAEHNGYLGSILRKALDSYLKSDMFSSLLYYMMAAESGYSPAQFNVAYLCDQNMLGFLDPASKSNCMWRYYNLTIQSQNPNTYALIRMGDLLYEGQGDGRFSSAEMYTLAAVRNEPQGWYNLGLLAEEGYKLPLSVLSKLGLSELYLADNSLLVSTLYKRCKDSEDTDSYVPCSLALFNVYLQSFQKDYSAAIKFSTAVAVVAAPTTLLIILGVFRRPVPSPN</sequence>
<dbReference type="InterPro" id="IPR032393">
    <property type="entry name" value="SOAR_STIM1/2"/>
</dbReference>
<keyword evidence="14" id="KW-0325">Glycoprotein</keyword>
<dbReference type="FunFam" id="1.20.5.340:FF:000011">
    <property type="entry name" value="Stromal interaction molecule 1"/>
    <property type="match status" value="1"/>
</dbReference>
<dbReference type="SUPFAM" id="SSF47769">
    <property type="entry name" value="SAM/Pointed domain"/>
    <property type="match status" value="1"/>
</dbReference>
<comment type="subcellular location">
    <subcellularLocation>
        <location evidence="1">Endoplasmic reticulum membrane</location>
        <topology evidence="1">Single-pass type I membrane protein</topology>
    </subcellularLocation>
</comment>
<dbReference type="SUPFAM" id="SSF81901">
    <property type="entry name" value="HCP-like"/>
    <property type="match status" value="3"/>
</dbReference>
<dbReference type="Pfam" id="PF07647">
    <property type="entry name" value="SAM_2"/>
    <property type="match status" value="1"/>
</dbReference>
<feature type="compositionally biased region" description="Polar residues" evidence="16">
    <location>
        <begin position="759"/>
        <end position="785"/>
    </location>
</feature>
<accession>A0A5J5DLJ4</accession>
<evidence type="ECO:0000256" key="6">
    <source>
        <dbReference type="ARBA" id="ARBA00022723"/>
    </source>
</evidence>
<gene>
    <name evidence="20" type="ORF">FQN60_004986</name>
</gene>
<keyword evidence="6" id="KW-0479">Metal-binding</keyword>
<dbReference type="GO" id="GO:0006816">
    <property type="term" value="P:calcium ion transport"/>
    <property type="evidence" value="ECO:0007669"/>
    <property type="project" value="UniProtKB-KW"/>
</dbReference>
<dbReference type="Gene3D" id="1.10.150.50">
    <property type="entry name" value="Transcription Factor, Ets-1"/>
    <property type="match status" value="1"/>
</dbReference>
<feature type="signal peptide" evidence="18">
    <location>
        <begin position="1"/>
        <end position="22"/>
    </location>
</feature>
<feature type="domain" description="SAM" evidence="19">
    <location>
        <begin position="126"/>
        <end position="181"/>
    </location>
</feature>
<protein>
    <recommendedName>
        <fullName evidence="19">SAM domain-containing protein</fullName>
    </recommendedName>
</protein>
<dbReference type="EMBL" id="VOFY01000003">
    <property type="protein sequence ID" value="KAA8594152.1"/>
    <property type="molecule type" value="Genomic_DNA"/>
</dbReference>
<dbReference type="Gene3D" id="1.10.238.180">
    <property type="match status" value="1"/>
</dbReference>
<dbReference type="CDD" id="cd11722">
    <property type="entry name" value="SOAR"/>
    <property type="match status" value="1"/>
</dbReference>
<dbReference type="Gene3D" id="1.20.5.340">
    <property type="match status" value="1"/>
</dbReference>
<organism evidence="20 21">
    <name type="scientific">Etheostoma spectabile</name>
    <name type="common">orangethroat darter</name>
    <dbReference type="NCBI Taxonomy" id="54343"/>
    <lineage>
        <taxon>Eukaryota</taxon>
        <taxon>Metazoa</taxon>
        <taxon>Chordata</taxon>
        <taxon>Craniata</taxon>
        <taxon>Vertebrata</taxon>
        <taxon>Euteleostomi</taxon>
        <taxon>Actinopterygii</taxon>
        <taxon>Neopterygii</taxon>
        <taxon>Teleostei</taxon>
        <taxon>Neoteleostei</taxon>
        <taxon>Acanthomorphata</taxon>
        <taxon>Eupercaria</taxon>
        <taxon>Perciformes</taxon>
        <taxon>Percoidei</taxon>
        <taxon>Percidae</taxon>
        <taxon>Etheostomatinae</taxon>
        <taxon>Etheostoma</taxon>
    </lineage>
</organism>
<evidence type="ECO:0000256" key="18">
    <source>
        <dbReference type="SAM" id="SignalP"/>
    </source>
</evidence>
<evidence type="ECO:0000259" key="19">
    <source>
        <dbReference type="PROSITE" id="PS50105"/>
    </source>
</evidence>
<keyword evidence="7 18" id="KW-0732">Signal</keyword>
<dbReference type="InterPro" id="IPR042756">
    <property type="entry name" value="Sel-1L3"/>
</dbReference>
<keyword evidence="9" id="KW-0106">Calcium</keyword>
<dbReference type="InterPro" id="IPR013761">
    <property type="entry name" value="SAM/pointed_sf"/>
</dbReference>
<dbReference type="Pfam" id="PF16533">
    <property type="entry name" value="SOAR"/>
    <property type="match status" value="1"/>
</dbReference>
<keyword evidence="13 17" id="KW-0472">Membrane</keyword>
<dbReference type="Pfam" id="PF08238">
    <property type="entry name" value="Sel1"/>
    <property type="match status" value="5"/>
</dbReference>
<dbReference type="Proteomes" id="UP000327493">
    <property type="component" value="Chromosome 3"/>
</dbReference>
<keyword evidence="3" id="KW-0597">Phosphoprotein</keyword>
<evidence type="ECO:0000256" key="12">
    <source>
        <dbReference type="ARBA" id="ARBA00023065"/>
    </source>
</evidence>
<dbReference type="InterPro" id="IPR006597">
    <property type="entry name" value="Sel1-like"/>
</dbReference>
<reference evidence="20 21" key="1">
    <citation type="submission" date="2019-08" db="EMBL/GenBank/DDBJ databases">
        <title>A chromosome-level genome assembly, high-density linkage maps, and genome scans reveal the genomic architecture of hybrid incompatibilities underlying speciation via character displacement in darters (Percidae: Etheostominae).</title>
        <authorList>
            <person name="Moran R.L."/>
            <person name="Catchen J.M."/>
            <person name="Fuller R.C."/>
        </authorList>
    </citation>
    <scope>NUCLEOTIDE SEQUENCE [LARGE SCALE GENOMIC DNA]</scope>
    <source>
        <strain evidence="20">EspeVRDwgs_2016</strain>
        <tissue evidence="20">Muscle</tissue>
    </source>
</reference>
<feature type="region of interest" description="Disordered" evidence="16">
    <location>
        <begin position="705"/>
        <end position="740"/>
    </location>
</feature>
<evidence type="ECO:0000256" key="4">
    <source>
        <dbReference type="ARBA" id="ARBA00022568"/>
    </source>
</evidence>
<dbReference type="PANTHER" id="PTHR44444:SF4">
    <property type="entry name" value="PROTEIN SEL-1 HOMOLOG 3 ISOFORM X1"/>
    <property type="match status" value="1"/>
</dbReference>
<evidence type="ECO:0000256" key="10">
    <source>
        <dbReference type="ARBA" id="ARBA00022989"/>
    </source>
</evidence>
<feature type="region of interest" description="Disordered" evidence="16">
    <location>
        <begin position="759"/>
        <end position="797"/>
    </location>
</feature>
<evidence type="ECO:0000256" key="13">
    <source>
        <dbReference type="ARBA" id="ARBA00023136"/>
    </source>
</evidence>
<dbReference type="FunFam" id="1.10.287.3550:FF:000001">
    <property type="entry name" value="Stromal interaction molecule 1"/>
    <property type="match status" value="1"/>
</dbReference>
<evidence type="ECO:0000256" key="7">
    <source>
        <dbReference type="ARBA" id="ARBA00022729"/>
    </source>
</evidence>